<organism evidence="1 2">
    <name type="scientific">Pseudonocardia xishanensis</name>
    <dbReference type="NCBI Taxonomy" id="630995"/>
    <lineage>
        <taxon>Bacteria</taxon>
        <taxon>Bacillati</taxon>
        <taxon>Actinomycetota</taxon>
        <taxon>Actinomycetes</taxon>
        <taxon>Pseudonocardiales</taxon>
        <taxon>Pseudonocardiaceae</taxon>
        <taxon>Pseudonocardia</taxon>
    </lineage>
</organism>
<proteinExistence type="predicted"/>
<evidence type="ECO:0000313" key="1">
    <source>
        <dbReference type="EMBL" id="GAA4544003.1"/>
    </source>
</evidence>
<keyword evidence="2" id="KW-1185">Reference proteome</keyword>
<dbReference type="InterPro" id="IPR052158">
    <property type="entry name" value="INH-QAR"/>
</dbReference>
<dbReference type="Proteomes" id="UP001501598">
    <property type="component" value="Unassembled WGS sequence"/>
</dbReference>
<name>A0ABP8RP42_9PSEU</name>
<dbReference type="PANTHER" id="PTHR43130:SF3">
    <property type="entry name" value="HTH-TYPE TRANSCRIPTIONAL REGULATOR RV1931C"/>
    <property type="match status" value="1"/>
</dbReference>
<comment type="caution">
    <text evidence="1">The sequence shown here is derived from an EMBL/GenBank/DDBJ whole genome shotgun (WGS) entry which is preliminary data.</text>
</comment>
<sequence>MAGADPIVSRVRDARWVADGNVVSSRGVSAGIDMALWLVGRLHSPRHARATQRYIQYGPAPPYQADV</sequence>
<reference evidence="2" key="1">
    <citation type="journal article" date="2019" name="Int. J. Syst. Evol. Microbiol.">
        <title>The Global Catalogue of Microorganisms (GCM) 10K type strain sequencing project: providing services to taxonomists for standard genome sequencing and annotation.</title>
        <authorList>
            <consortium name="The Broad Institute Genomics Platform"/>
            <consortium name="The Broad Institute Genome Sequencing Center for Infectious Disease"/>
            <person name="Wu L."/>
            <person name="Ma J."/>
        </authorList>
    </citation>
    <scope>NUCLEOTIDE SEQUENCE [LARGE SCALE GENOMIC DNA]</scope>
    <source>
        <strain evidence="2">JCM 17906</strain>
    </source>
</reference>
<evidence type="ECO:0008006" key="3">
    <source>
        <dbReference type="Google" id="ProtNLM"/>
    </source>
</evidence>
<dbReference type="Gene3D" id="3.40.50.880">
    <property type="match status" value="1"/>
</dbReference>
<protein>
    <recommendedName>
        <fullName evidence="3">DJ-1/PfpI family protein</fullName>
    </recommendedName>
</protein>
<evidence type="ECO:0000313" key="2">
    <source>
        <dbReference type="Proteomes" id="UP001501598"/>
    </source>
</evidence>
<dbReference type="InterPro" id="IPR029062">
    <property type="entry name" value="Class_I_gatase-like"/>
</dbReference>
<dbReference type="EMBL" id="BAABGT010000028">
    <property type="protein sequence ID" value="GAA4544003.1"/>
    <property type="molecule type" value="Genomic_DNA"/>
</dbReference>
<gene>
    <name evidence="1" type="ORF">GCM10023175_21480</name>
</gene>
<dbReference type="SUPFAM" id="SSF52317">
    <property type="entry name" value="Class I glutamine amidotransferase-like"/>
    <property type="match status" value="1"/>
</dbReference>
<accession>A0ABP8RP42</accession>
<dbReference type="PANTHER" id="PTHR43130">
    <property type="entry name" value="ARAC-FAMILY TRANSCRIPTIONAL REGULATOR"/>
    <property type="match status" value="1"/>
</dbReference>